<evidence type="ECO:0000256" key="3">
    <source>
        <dbReference type="ARBA" id="ARBA00022475"/>
    </source>
</evidence>
<keyword evidence="8 13" id="KW-0406">Ion transport</keyword>
<dbReference type="RefSeq" id="WP_134169086.1">
    <property type="nucleotide sequence ID" value="NZ_SODD01000012.1"/>
</dbReference>
<keyword evidence="9 13" id="KW-0472">Membrane</keyword>
<dbReference type="EMBL" id="SODD01000012">
    <property type="protein sequence ID" value="TDW20553.1"/>
    <property type="molecule type" value="Genomic_DNA"/>
</dbReference>
<keyword evidence="15" id="KW-0175">Coiled coil</keyword>
<keyword evidence="10 13" id="KW-0066">ATP synthesis</keyword>
<keyword evidence="2 13" id="KW-0813">Transport</keyword>
<feature type="transmembrane region" description="Helical" evidence="13">
    <location>
        <begin position="16"/>
        <end position="35"/>
    </location>
</feature>
<evidence type="ECO:0000256" key="13">
    <source>
        <dbReference type="HAMAP-Rule" id="MF_01398"/>
    </source>
</evidence>
<dbReference type="NCBIfam" id="TIGR01144">
    <property type="entry name" value="ATP_synt_b"/>
    <property type="match status" value="1"/>
</dbReference>
<dbReference type="GO" id="GO:0045259">
    <property type="term" value="C:proton-transporting ATP synthase complex"/>
    <property type="evidence" value="ECO:0007669"/>
    <property type="project" value="UniProtKB-KW"/>
</dbReference>
<comment type="function">
    <text evidence="13">Component of the F(0) channel, it forms part of the peripheral stalk, linking F(1) to F(0).</text>
</comment>
<name>A0A4R7ZRG5_9FIRM</name>
<evidence type="ECO:0000256" key="11">
    <source>
        <dbReference type="ARBA" id="ARBA00025198"/>
    </source>
</evidence>
<dbReference type="GO" id="GO:0046933">
    <property type="term" value="F:proton-transporting ATP synthase activity, rotational mechanism"/>
    <property type="evidence" value="ECO:0007669"/>
    <property type="project" value="UniProtKB-UniRule"/>
</dbReference>
<reference evidence="16 17" key="1">
    <citation type="submission" date="2019-03" db="EMBL/GenBank/DDBJ databases">
        <title>Genomic Encyclopedia of Type Strains, Phase IV (KMG-IV): sequencing the most valuable type-strain genomes for metagenomic binning, comparative biology and taxonomic classification.</title>
        <authorList>
            <person name="Goeker M."/>
        </authorList>
    </citation>
    <scope>NUCLEOTIDE SEQUENCE [LARGE SCALE GENOMIC DNA]</scope>
    <source>
        <strain evidence="16 17">DSM 28867</strain>
    </source>
</reference>
<proteinExistence type="inferred from homology"/>
<evidence type="ECO:0000256" key="1">
    <source>
        <dbReference type="ARBA" id="ARBA00005513"/>
    </source>
</evidence>
<evidence type="ECO:0000313" key="16">
    <source>
        <dbReference type="EMBL" id="TDW20553.1"/>
    </source>
</evidence>
<dbReference type="GO" id="GO:0012505">
    <property type="term" value="C:endomembrane system"/>
    <property type="evidence" value="ECO:0007669"/>
    <property type="project" value="UniProtKB-SubCell"/>
</dbReference>
<keyword evidence="7 13" id="KW-1133">Transmembrane helix</keyword>
<protein>
    <recommendedName>
        <fullName evidence="13">ATP synthase subunit b</fullName>
    </recommendedName>
    <alternativeName>
        <fullName evidence="13">ATP synthase F(0) sector subunit b</fullName>
    </alternativeName>
    <alternativeName>
        <fullName evidence="13">ATPase subunit I</fullName>
    </alternativeName>
    <alternativeName>
        <fullName evidence="13">F-type ATPase subunit b</fullName>
        <shortName evidence="13">F-ATPase subunit b</shortName>
    </alternativeName>
</protein>
<evidence type="ECO:0000256" key="4">
    <source>
        <dbReference type="ARBA" id="ARBA00022547"/>
    </source>
</evidence>
<evidence type="ECO:0000256" key="10">
    <source>
        <dbReference type="ARBA" id="ARBA00023310"/>
    </source>
</evidence>
<comment type="similarity">
    <text evidence="1 13 14">Belongs to the ATPase B chain family.</text>
</comment>
<accession>A0A4R7ZRG5</accession>
<comment type="function">
    <text evidence="11 13">F(1)F(0) ATP synthase produces ATP from ADP in the presence of a proton or sodium gradient. F-type ATPases consist of two structural domains, F(1) containing the extramembraneous catalytic core and F(0) containing the membrane proton channel, linked together by a central stalk and a peripheral stalk. During catalysis, ATP synthesis in the catalytic domain of F(1) is coupled via a rotary mechanism of the central stalk subunits to proton translocation.</text>
</comment>
<evidence type="ECO:0000256" key="14">
    <source>
        <dbReference type="RuleBase" id="RU003848"/>
    </source>
</evidence>
<evidence type="ECO:0000256" key="8">
    <source>
        <dbReference type="ARBA" id="ARBA00023065"/>
    </source>
</evidence>
<dbReference type="GO" id="GO:0046961">
    <property type="term" value="F:proton-transporting ATPase activity, rotational mechanism"/>
    <property type="evidence" value="ECO:0007669"/>
    <property type="project" value="TreeGrafter"/>
</dbReference>
<keyword evidence="6 13" id="KW-0375">Hydrogen ion transport</keyword>
<dbReference type="PANTHER" id="PTHR33445">
    <property type="entry name" value="ATP SYNTHASE SUBUNIT B', CHLOROPLASTIC"/>
    <property type="match status" value="1"/>
</dbReference>
<feature type="coiled-coil region" evidence="15">
    <location>
        <begin position="53"/>
        <end position="80"/>
    </location>
</feature>
<dbReference type="InterPro" id="IPR005864">
    <property type="entry name" value="ATP_synth_F0_bsu_bac"/>
</dbReference>
<evidence type="ECO:0000313" key="17">
    <source>
        <dbReference type="Proteomes" id="UP000294743"/>
    </source>
</evidence>
<keyword evidence="17" id="KW-1185">Reference proteome</keyword>
<evidence type="ECO:0000256" key="9">
    <source>
        <dbReference type="ARBA" id="ARBA00023136"/>
    </source>
</evidence>
<dbReference type="Pfam" id="PF00430">
    <property type="entry name" value="ATP-synt_B"/>
    <property type="match status" value="1"/>
</dbReference>
<keyword evidence="4 13" id="KW-0138">CF(0)</keyword>
<sequence length="173" mass="19867">MDINISNYLRINLQDMALVLISTALIILIAKKFFWKYAQAYLDGRSAFVAGELEAAQDNRQQSEQMKSEYEEKLANAHDEAVGIIESAKHKAGVEANQILEQAHNDARMYKEKAQVEIEKEKTSIRKNIKDEISDIAFLAAKKVVEKEMDDETHKKYVQDFIEQAQEDESWQA</sequence>
<dbReference type="PANTHER" id="PTHR33445:SF1">
    <property type="entry name" value="ATP SYNTHASE SUBUNIT B"/>
    <property type="match status" value="1"/>
</dbReference>
<dbReference type="AlphaFoldDB" id="A0A4R7ZRG5"/>
<dbReference type="HAMAP" id="MF_01398">
    <property type="entry name" value="ATP_synth_b_bprime"/>
    <property type="match status" value="1"/>
</dbReference>
<evidence type="ECO:0000256" key="12">
    <source>
        <dbReference type="ARBA" id="ARBA00037847"/>
    </source>
</evidence>
<evidence type="ECO:0000256" key="7">
    <source>
        <dbReference type="ARBA" id="ARBA00022989"/>
    </source>
</evidence>
<comment type="subunit">
    <text evidence="13">F-type ATPases have 2 components, F(1) - the catalytic core - and F(0) - the membrane proton channel. F(1) has five subunits: alpha(3), beta(3), gamma(1), delta(1), epsilon(1). F(0) has three main subunits: a(1), b(2) and c(10-14). The alpha and beta chains form an alternating ring which encloses part of the gamma chain. F(1) is attached to F(0) by a central stalk formed by the gamma and epsilon chains, while a peripheral stalk is formed by the delta and b chains.</text>
</comment>
<evidence type="ECO:0000256" key="5">
    <source>
        <dbReference type="ARBA" id="ARBA00022692"/>
    </source>
</evidence>
<comment type="caution">
    <text evidence="16">The sequence shown here is derived from an EMBL/GenBank/DDBJ whole genome shotgun (WGS) entry which is preliminary data.</text>
</comment>
<dbReference type="GO" id="GO:0005886">
    <property type="term" value="C:plasma membrane"/>
    <property type="evidence" value="ECO:0007669"/>
    <property type="project" value="UniProtKB-SubCell"/>
</dbReference>
<dbReference type="InterPro" id="IPR050059">
    <property type="entry name" value="ATP_synthase_B_chain"/>
</dbReference>
<comment type="subcellular location">
    <subcellularLocation>
        <location evidence="13">Cell membrane</location>
        <topology evidence="13">Single-pass membrane protein</topology>
    </subcellularLocation>
    <subcellularLocation>
        <location evidence="12">Endomembrane system</location>
        <topology evidence="12">Single-pass membrane protein</topology>
    </subcellularLocation>
</comment>
<evidence type="ECO:0000256" key="2">
    <source>
        <dbReference type="ARBA" id="ARBA00022448"/>
    </source>
</evidence>
<dbReference type="OrthoDB" id="1769578at2"/>
<evidence type="ECO:0000256" key="15">
    <source>
        <dbReference type="SAM" id="Coils"/>
    </source>
</evidence>
<keyword evidence="5 13" id="KW-0812">Transmembrane</keyword>
<gene>
    <name evidence="13" type="primary">atpF</name>
    <name evidence="16" type="ORF">EDD63_11219</name>
</gene>
<organism evidence="16 17">
    <name type="scientific">Breznakia blatticola</name>
    <dbReference type="NCBI Taxonomy" id="1754012"/>
    <lineage>
        <taxon>Bacteria</taxon>
        <taxon>Bacillati</taxon>
        <taxon>Bacillota</taxon>
        <taxon>Erysipelotrichia</taxon>
        <taxon>Erysipelotrichales</taxon>
        <taxon>Erysipelotrichaceae</taxon>
        <taxon>Breznakia</taxon>
    </lineage>
</organism>
<keyword evidence="3 13" id="KW-1003">Cell membrane</keyword>
<dbReference type="InterPro" id="IPR002146">
    <property type="entry name" value="ATP_synth_b/b'su_bac/chlpt"/>
</dbReference>
<evidence type="ECO:0000256" key="6">
    <source>
        <dbReference type="ARBA" id="ARBA00022781"/>
    </source>
</evidence>
<dbReference type="Proteomes" id="UP000294743">
    <property type="component" value="Unassembled WGS sequence"/>
</dbReference>
<dbReference type="CDD" id="cd06503">
    <property type="entry name" value="ATP-synt_Fo_b"/>
    <property type="match status" value="1"/>
</dbReference>